<dbReference type="GO" id="GO:0004792">
    <property type="term" value="F:thiosulfate-cyanide sulfurtransferase activity"/>
    <property type="evidence" value="ECO:0007669"/>
    <property type="project" value="InterPro"/>
</dbReference>
<evidence type="ECO:0000259" key="2">
    <source>
        <dbReference type="PROSITE" id="PS50206"/>
    </source>
</evidence>
<gene>
    <name evidence="3" type="ORF">AVDCRST_MAG15-1835</name>
</gene>
<dbReference type="NCBIfam" id="NF008752">
    <property type="entry name" value="PRK11784.1-4"/>
    <property type="match status" value="1"/>
</dbReference>
<dbReference type="EMBL" id="CADCUU010000261">
    <property type="protein sequence ID" value="CAA9415090.1"/>
    <property type="molecule type" value="Genomic_DNA"/>
</dbReference>
<dbReference type="PANTHER" id="PTHR30401:SF0">
    <property type="entry name" value="TRNA 2-SELENOURIDINE SYNTHASE"/>
    <property type="match status" value="1"/>
</dbReference>
<dbReference type="Pfam" id="PF00581">
    <property type="entry name" value="Rhodanese"/>
    <property type="match status" value="1"/>
</dbReference>
<dbReference type="NCBIfam" id="TIGR03167">
    <property type="entry name" value="tRNA_sel_U_synt"/>
    <property type="match status" value="1"/>
</dbReference>
<dbReference type="SUPFAM" id="SSF52821">
    <property type="entry name" value="Rhodanese/Cell cycle control phosphatase"/>
    <property type="match status" value="1"/>
</dbReference>
<dbReference type="PROSITE" id="PS00380">
    <property type="entry name" value="RHODANESE_1"/>
    <property type="match status" value="1"/>
</dbReference>
<dbReference type="GO" id="GO:0002098">
    <property type="term" value="P:tRNA wobble uridine modification"/>
    <property type="evidence" value="ECO:0007669"/>
    <property type="project" value="InterPro"/>
</dbReference>
<protein>
    <submittedName>
        <fullName evidence="3">Selenophosphate-dependent tRNA 2-selenouridine synthase</fullName>
    </submittedName>
</protein>
<feature type="domain" description="Rhodanese" evidence="2">
    <location>
        <begin position="24"/>
        <end position="140"/>
    </location>
</feature>
<organism evidence="3">
    <name type="scientific">uncultured Rubellimicrobium sp</name>
    <dbReference type="NCBI Taxonomy" id="543078"/>
    <lineage>
        <taxon>Bacteria</taxon>
        <taxon>Pseudomonadati</taxon>
        <taxon>Pseudomonadota</taxon>
        <taxon>Alphaproteobacteria</taxon>
        <taxon>Rhodobacterales</taxon>
        <taxon>Roseobacteraceae</taxon>
        <taxon>Rubellimicrobium</taxon>
        <taxon>environmental samples</taxon>
    </lineage>
</organism>
<evidence type="ECO:0000256" key="1">
    <source>
        <dbReference type="ARBA" id="ARBA00023266"/>
    </source>
</evidence>
<dbReference type="AlphaFoldDB" id="A0A6J4PFU5"/>
<dbReference type="InterPro" id="IPR001307">
    <property type="entry name" value="Thiosulphate_STrfase_CS"/>
</dbReference>
<dbReference type="PROSITE" id="PS50206">
    <property type="entry name" value="RHODANESE_3"/>
    <property type="match status" value="1"/>
</dbReference>
<name>A0A6J4PFU5_9RHOB</name>
<dbReference type="InterPro" id="IPR058840">
    <property type="entry name" value="AAA_SelU"/>
</dbReference>
<dbReference type="NCBIfam" id="NF008750">
    <property type="entry name" value="PRK11784.1-2"/>
    <property type="match status" value="1"/>
</dbReference>
<accession>A0A6J4PFU5</accession>
<proteinExistence type="predicted"/>
<dbReference type="InterPro" id="IPR017582">
    <property type="entry name" value="SelU"/>
</dbReference>
<dbReference type="Pfam" id="PF26341">
    <property type="entry name" value="AAA_SelU"/>
    <property type="match status" value="1"/>
</dbReference>
<sequence>MTRFPTPRPFATLGEFLAHGFDDVIDVRSPAEFAEDHVPGAISLPVLSNEERARVGTIYVQDSAFRARKIGAALVARNSAAHIEGPLSDRDGGWRPLVYCWRGGQRSGSFATILGQIGWRAEVVEGGYRTWRRLVQRTLYDEVLPHKLILLDGLTGTAKTELLHRLDRIGMQVLDLEGLAGHRGSLLGAMPGGQPSQKGFETSLAARLATLDPARPVIAEAESSKVGNVALPPALWSAMQAAERIEVTAEAPARARYLARAYSDLSADRERLEGLLRLLVTLRGRAVVDRWIALLREGRMEELAADLMAEHYDPAYRRSRARYPAPSLLSVSAGALAEGDLDLAAERIAEAVGRA</sequence>
<dbReference type="PANTHER" id="PTHR30401">
    <property type="entry name" value="TRNA 2-SELENOURIDINE SYNTHASE"/>
    <property type="match status" value="1"/>
</dbReference>
<dbReference type="InterPro" id="IPR001763">
    <property type="entry name" value="Rhodanese-like_dom"/>
</dbReference>
<dbReference type="SMART" id="SM00450">
    <property type="entry name" value="RHOD"/>
    <property type="match status" value="1"/>
</dbReference>
<evidence type="ECO:0000313" key="3">
    <source>
        <dbReference type="EMBL" id="CAA9415090.1"/>
    </source>
</evidence>
<dbReference type="InterPro" id="IPR036873">
    <property type="entry name" value="Rhodanese-like_dom_sf"/>
</dbReference>
<dbReference type="GO" id="GO:0043828">
    <property type="term" value="F:tRNA 2-selenouridine synthase activity"/>
    <property type="evidence" value="ECO:0007669"/>
    <property type="project" value="InterPro"/>
</dbReference>
<reference evidence="3" key="1">
    <citation type="submission" date="2020-02" db="EMBL/GenBank/DDBJ databases">
        <authorList>
            <person name="Meier V. D."/>
        </authorList>
    </citation>
    <scope>NUCLEOTIDE SEQUENCE</scope>
    <source>
        <strain evidence="3">AVDCRST_MAG15</strain>
    </source>
</reference>
<dbReference type="Gene3D" id="3.40.250.10">
    <property type="entry name" value="Rhodanese-like domain"/>
    <property type="match status" value="1"/>
</dbReference>
<keyword evidence="1" id="KW-0711">Selenium</keyword>